<evidence type="ECO:0000313" key="2">
    <source>
        <dbReference type="EMBL" id="KAJ2932423.1"/>
    </source>
</evidence>
<name>A0A9W8MKI9_9AGAR</name>
<dbReference type="Proteomes" id="UP001140091">
    <property type="component" value="Unassembled WGS sequence"/>
</dbReference>
<feature type="region of interest" description="Disordered" evidence="1">
    <location>
        <begin position="241"/>
        <end position="260"/>
    </location>
</feature>
<accession>A0A9W8MKI9</accession>
<keyword evidence="3" id="KW-1185">Reference proteome</keyword>
<sequence>MGHTRSIFKGLQEVALTVANSTDLNEPLRLFTVASNSLQRLDVTFHNRNELDLELYPSLPDILTLSSVPRLTHLTLTNYPRSAEQVNLEFAVPAGIVSLLSEYQGSLLEYVHLVIPWYKWDLEALWDQDGSWSRMRRVIIDDTGKPRDRFSRLKSFTVKVDVRRHGRNKWKAIFQDQAPVALEKARDLLDLGTSGIAWIGFYIYFFQHAITTAASWLTTFFEDGLPWFFNEIDKARAASAQEQVQPQEQEWPGATVEEVD</sequence>
<protein>
    <submittedName>
        <fullName evidence="2">Uncharacterized protein</fullName>
    </submittedName>
</protein>
<proteinExistence type="predicted"/>
<organism evidence="2 3">
    <name type="scientific">Candolleomyces eurysporus</name>
    <dbReference type="NCBI Taxonomy" id="2828524"/>
    <lineage>
        <taxon>Eukaryota</taxon>
        <taxon>Fungi</taxon>
        <taxon>Dikarya</taxon>
        <taxon>Basidiomycota</taxon>
        <taxon>Agaricomycotina</taxon>
        <taxon>Agaricomycetes</taxon>
        <taxon>Agaricomycetidae</taxon>
        <taxon>Agaricales</taxon>
        <taxon>Agaricineae</taxon>
        <taxon>Psathyrellaceae</taxon>
        <taxon>Candolleomyces</taxon>
    </lineage>
</organism>
<feature type="non-terminal residue" evidence="2">
    <location>
        <position position="1"/>
    </location>
</feature>
<comment type="caution">
    <text evidence="2">The sequence shown here is derived from an EMBL/GenBank/DDBJ whole genome shotgun (WGS) entry which is preliminary data.</text>
</comment>
<dbReference type="AlphaFoldDB" id="A0A9W8MKI9"/>
<dbReference type="EMBL" id="JANBPK010000772">
    <property type="protein sequence ID" value="KAJ2932423.1"/>
    <property type="molecule type" value="Genomic_DNA"/>
</dbReference>
<gene>
    <name evidence="2" type="ORF">H1R20_g4663</name>
</gene>
<dbReference type="OrthoDB" id="2930797at2759"/>
<feature type="compositionally biased region" description="Low complexity" evidence="1">
    <location>
        <begin position="241"/>
        <end position="250"/>
    </location>
</feature>
<reference evidence="2" key="1">
    <citation type="submission" date="2022-06" db="EMBL/GenBank/DDBJ databases">
        <title>Genome Sequence of Candolleomyces eurysporus.</title>
        <authorList>
            <person name="Buettner E."/>
        </authorList>
    </citation>
    <scope>NUCLEOTIDE SEQUENCE</scope>
    <source>
        <strain evidence="2">VTCC 930004</strain>
    </source>
</reference>
<evidence type="ECO:0000256" key="1">
    <source>
        <dbReference type="SAM" id="MobiDB-lite"/>
    </source>
</evidence>
<evidence type="ECO:0000313" key="3">
    <source>
        <dbReference type="Proteomes" id="UP001140091"/>
    </source>
</evidence>